<dbReference type="AlphaFoldDB" id="A0A7C8ILT5"/>
<reference evidence="2 3" key="1">
    <citation type="submission" date="2019-12" db="EMBL/GenBank/DDBJ databases">
        <title>Draft genome sequence of the ascomycete Xylaria multiplex DSM 110363.</title>
        <authorList>
            <person name="Buettner E."/>
            <person name="Kellner H."/>
        </authorList>
    </citation>
    <scope>NUCLEOTIDE SEQUENCE [LARGE SCALE GENOMIC DNA]</scope>
    <source>
        <strain evidence="2 3">DSM 110363</strain>
    </source>
</reference>
<evidence type="ECO:0000313" key="3">
    <source>
        <dbReference type="Proteomes" id="UP000481858"/>
    </source>
</evidence>
<dbReference type="EMBL" id="WUBL01000141">
    <property type="protein sequence ID" value="KAF2964678.1"/>
    <property type="molecule type" value="Genomic_DNA"/>
</dbReference>
<organism evidence="2 3">
    <name type="scientific">Xylaria multiplex</name>
    <dbReference type="NCBI Taxonomy" id="323545"/>
    <lineage>
        <taxon>Eukaryota</taxon>
        <taxon>Fungi</taxon>
        <taxon>Dikarya</taxon>
        <taxon>Ascomycota</taxon>
        <taxon>Pezizomycotina</taxon>
        <taxon>Sordariomycetes</taxon>
        <taxon>Xylariomycetidae</taxon>
        <taxon>Xylariales</taxon>
        <taxon>Xylariaceae</taxon>
        <taxon>Xylaria</taxon>
    </lineage>
</organism>
<proteinExistence type="predicted"/>
<dbReference type="Pfam" id="PF24813">
    <property type="entry name" value="DUF7709"/>
    <property type="match status" value="1"/>
</dbReference>
<keyword evidence="3" id="KW-1185">Reference proteome</keyword>
<dbReference type="InParanoid" id="A0A7C8ILT5"/>
<protein>
    <recommendedName>
        <fullName evidence="1">DUF7709 domain-containing protein</fullName>
    </recommendedName>
</protein>
<sequence length="114" mass="11858">MAAVEAGSGGTALSDMNSATLGAKFPEIALPDGSKVQTGTVGALLVNIRTYNTAHAAGDADKMRALETGFKAALPLLDKVGLFDLFTPDEWIRGDNAGRTAVGRLYQEFKASQG</sequence>
<evidence type="ECO:0000259" key="1">
    <source>
        <dbReference type="Pfam" id="PF24813"/>
    </source>
</evidence>
<comment type="caution">
    <text evidence="2">The sequence shown here is derived from an EMBL/GenBank/DDBJ whole genome shotgun (WGS) entry which is preliminary data.</text>
</comment>
<feature type="domain" description="DUF7709" evidence="1">
    <location>
        <begin position="12"/>
        <end position="109"/>
    </location>
</feature>
<accession>A0A7C8ILT5</accession>
<name>A0A7C8ILT5_9PEZI</name>
<evidence type="ECO:0000313" key="2">
    <source>
        <dbReference type="EMBL" id="KAF2964678.1"/>
    </source>
</evidence>
<dbReference type="OrthoDB" id="2359405at2759"/>
<gene>
    <name evidence="2" type="ORF">GQX73_g8901</name>
</gene>
<dbReference type="Proteomes" id="UP000481858">
    <property type="component" value="Unassembled WGS sequence"/>
</dbReference>
<dbReference type="InterPro" id="IPR056126">
    <property type="entry name" value="DUF7709"/>
</dbReference>